<dbReference type="Proteomes" id="UP001472677">
    <property type="component" value="Unassembled WGS sequence"/>
</dbReference>
<evidence type="ECO:0000256" key="1">
    <source>
        <dbReference type="SAM" id="MobiDB-lite"/>
    </source>
</evidence>
<dbReference type="EMBL" id="JBBPBM010000040">
    <property type="protein sequence ID" value="KAK8525320.1"/>
    <property type="molecule type" value="Genomic_DNA"/>
</dbReference>
<evidence type="ECO:0000313" key="2">
    <source>
        <dbReference type="EMBL" id="KAK8525320.1"/>
    </source>
</evidence>
<protein>
    <submittedName>
        <fullName evidence="2">Uncharacterized protein</fullName>
    </submittedName>
</protein>
<gene>
    <name evidence="2" type="ORF">V6N12_014015</name>
</gene>
<feature type="region of interest" description="Disordered" evidence="1">
    <location>
        <begin position="28"/>
        <end position="50"/>
    </location>
</feature>
<reference evidence="2 3" key="1">
    <citation type="journal article" date="2024" name="G3 (Bethesda)">
        <title>Genome assembly of Hibiscus sabdariffa L. provides insights into metabolisms of medicinal natural products.</title>
        <authorList>
            <person name="Kim T."/>
        </authorList>
    </citation>
    <scope>NUCLEOTIDE SEQUENCE [LARGE SCALE GENOMIC DNA]</scope>
    <source>
        <strain evidence="2">TK-2024</strain>
        <tissue evidence="2">Old leaves</tissue>
    </source>
</reference>
<sequence length="106" mass="12453">MAYNQVDYLQKVASDGFAIIEERFGRGQFHHRKPAPNQYRRPEPDEPSFKPGKQCHETWYFLPVPQNPKQQGAVISSRQAAENYGGMLFMDYDYKSKPSRWGYNYN</sequence>
<evidence type="ECO:0000313" key="3">
    <source>
        <dbReference type="Proteomes" id="UP001472677"/>
    </source>
</evidence>
<comment type="caution">
    <text evidence="2">The sequence shown here is derived from an EMBL/GenBank/DDBJ whole genome shotgun (WGS) entry which is preliminary data.</text>
</comment>
<name>A0ABR2CXP1_9ROSI</name>
<dbReference type="PANTHER" id="PTHR33484:SF3">
    <property type="entry name" value="HYDROXYPROLINE-RICH GLYCOPROTEIN FAMILY PROTEIN"/>
    <property type="match status" value="1"/>
</dbReference>
<dbReference type="PANTHER" id="PTHR33484">
    <property type="entry name" value="BNAC07G33360D PROTEIN"/>
    <property type="match status" value="1"/>
</dbReference>
<accession>A0ABR2CXP1</accession>
<keyword evidence="3" id="KW-1185">Reference proteome</keyword>
<organism evidence="2 3">
    <name type="scientific">Hibiscus sabdariffa</name>
    <name type="common">roselle</name>
    <dbReference type="NCBI Taxonomy" id="183260"/>
    <lineage>
        <taxon>Eukaryota</taxon>
        <taxon>Viridiplantae</taxon>
        <taxon>Streptophyta</taxon>
        <taxon>Embryophyta</taxon>
        <taxon>Tracheophyta</taxon>
        <taxon>Spermatophyta</taxon>
        <taxon>Magnoliopsida</taxon>
        <taxon>eudicotyledons</taxon>
        <taxon>Gunneridae</taxon>
        <taxon>Pentapetalae</taxon>
        <taxon>rosids</taxon>
        <taxon>malvids</taxon>
        <taxon>Malvales</taxon>
        <taxon>Malvaceae</taxon>
        <taxon>Malvoideae</taxon>
        <taxon>Hibiscus</taxon>
    </lineage>
</organism>
<proteinExistence type="predicted"/>